<feature type="compositionally biased region" description="Low complexity" evidence="1">
    <location>
        <begin position="459"/>
        <end position="477"/>
    </location>
</feature>
<accession>A0A934QNB1</accession>
<feature type="compositionally biased region" description="Gly residues" evidence="1">
    <location>
        <begin position="330"/>
        <end position="342"/>
    </location>
</feature>
<feature type="compositionally biased region" description="Gly residues" evidence="1">
    <location>
        <begin position="566"/>
        <end position="577"/>
    </location>
</feature>
<sequence length="674" mass="66850">MSKSAESAAAVSDPASEDYDPNSPHYDVTIDSSSPFYVGAIDEDDARSGDDIRAEIVQEVEDDPLANALSDKEKDKEIQSRYADAIADNQQGLDEGLELRQAGERPSTVWDNATHEQMVEVLSSDADSSAIAETSEEWVQLGNDLTLHQRAVAEAIDDSMGNWTGEGGNAAREHLAGVAKWLGSTAQGAVLTGRQQQIHSQTLNESQKQMAANPPVEFSVQEANASLMQMTNPVQYAMAATVAMRTMQEQKAAREQAARIMTQFDDTVGTAVDMPLFSPPPKLASATATPQLQGTPMGGGAGGQGDVQQPTPFNVASRPGADGATDQLGGPDGMGGPGGLGEDGQFNQFGEGGEFGGGGPGGQGLPPGVDAQGNPLNMPEMPGADGQGLPPGSIPPGGMPPGGMPPGGMPPGGIPGGGLPGGGNFTDQTHQSSTPTMPTPPPLKVPDGPGGYNPGGFNPGNPGNIGNNPGNMPNFPGSTTPTGYKPPDPSKFDPGKFDPGKTPGYNKPSTIGWNGGVNGDGISNRLGGLDGGGGKGSGALPKFGGGGGVGAAGVGGLGAGLGGGGAAGGGAGAGGPQTPGQVSGAAKGLAGGGAAGAGPAGAGAGAAGAGARGMAGGMGMGGMGGGGAGRQKEEDKEHRVAAYLESEENIFAGENAIAPPVIGDWKANKDNSWQ</sequence>
<evidence type="ECO:0000256" key="1">
    <source>
        <dbReference type="SAM" id="MobiDB-lite"/>
    </source>
</evidence>
<reference evidence="2" key="1">
    <citation type="submission" date="2020-12" db="EMBL/GenBank/DDBJ databases">
        <title>Prauserella sp. ASG 168, a novel actinomycete isolated from cave rock.</title>
        <authorList>
            <person name="Suriyachadkun C."/>
        </authorList>
    </citation>
    <scope>NUCLEOTIDE SEQUENCE</scope>
    <source>
        <strain evidence="2">ASG 168</strain>
    </source>
</reference>
<protein>
    <recommendedName>
        <fullName evidence="4">PPE domain-containing protein</fullName>
    </recommendedName>
</protein>
<gene>
    <name evidence="2" type="ORF">JHE00_03330</name>
</gene>
<proteinExistence type="predicted"/>
<dbReference type="EMBL" id="JAENJH010000001">
    <property type="protein sequence ID" value="MBK1783345.1"/>
    <property type="molecule type" value="Genomic_DNA"/>
</dbReference>
<feature type="compositionally biased region" description="Basic and acidic residues" evidence="1">
    <location>
        <begin position="488"/>
        <end position="499"/>
    </location>
</feature>
<evidence type="ECO:0000313" key="3">
    <source>
        <dbReference type="Proteomes" id="UP000635245"/>
    </source>
</evidence>
<feature type="compositionally biased region" description="Gly residues" evidence="1">
    <location>
        <begin position="350"/>
        <end position="365"/>
    </location>
</feature>
<evidence type="ECO:0000313" key="2">
    <source>
        <dbReference type="EMBL" id="MBK1783345.1"/>
    </source>
</evidence>
<feature type="region of interest" description="Disordered" evidence="1">
    <location>
        <begin position="279"/>
        <end position="518"/>
    </location>
</feature>
<feature type="region of interest" description="Disordered" evidence="1">
    <location>
        <begin position="1"/>
        <end position="34"/>
    </location>
</feature>
<comment type="caution">
    <text evidence="2">The sequence shown here is derived from an EMBL/GenBank/DDBJ whole genome shotgun (WGS) entry which is preliminary data.</text>
</comment>
<dbReference type="Gene3D" id="1.20.1260.20">
    <property type="entry name" value="PPE superfamily"/>
    <property type="match status" value="1"/>
</dbReference>
<feature type="compositionally biased region" description="Gly residues" evidence="1">
    <location>
        <begin position="414"/>
        <end position="424"/>
    </location>
</feature>
<keyword evidence="3" id="KW-1185">Reference proteome</keyword>
<feature type="region of interest" description="Disordered" evidence="1">
    <location>
        <begin position="566"/>
        <end position="594"/>
    </location>
</feature>
<dbReference type="InterPro" id="IPR038332">
    <property type="entry name" value="PPE_sf"/>
</dbReference>
<dbReference type="Proteomes" id="UP000635245">
    <property type="component" value="Unassembled WGS sequence"/>
</dbReference>
<dbReference type="RefSeq" id="WP_200314585.1">
    <property type="nucleotide sequence ID" value="NZ_JAENJH010000001.1"/>
</dbReference>
<dbReference type="AlphaFoldDB" id="A0A934QNB1"/>
<feature type="compositionally biased region" description="Gly residues" evidence="1">
    <location>
        <begin position="448"/>
        <end position="458"/>
    </location>
</feature>
<feature type="compositionally biased region" description="Gly residues" evidence="1">
    <location>
        <begin position="296"/>
        <end position="305"/>
    </location>
</feature>
<feature type="compositionally biased region" description="Pro residues" evidence="1">
    <location>
        <begin position="392"/>
        <end position="413"/>
    </location>
</feature>
<organism evidence="2 3">
    <name type="scientific">Prauserella cavernicola</name>
    <dbReference type="NCBI Taxonomy" id="2800127"/>
    <lineage>
        <taxon>Bacteria</taxon>
        <taxon>Bacillati</taxon>
        <taxon>Actinomycetota</taxon>
        <taxon>Actinomycetes</taxon>
        <taxon>Pseudonocardiales</taxon>
        <taxon>Pseudonocardiaceae</taxon>
        <taxon>Prauserella</taxon>
    </lineage>
</organism>
<name>A0A934QNB1_9PSEU</name>
<evidence type="ECO:0008006" key="4">
    <source>
        <dbReference type="Google" id="ProtNLM"/>
    </source>
</evidence>